<dbReference type="OrthoDB" id="10257471at2759"/>
<feature type="compositionally biased region" description="Polar residues" evidence="1">
    <location>
        <begin position="822"/>
        <end position="835"/>
    </location>
</feature>
<feature type="domain" description="F-box/LRR-repeat protein 15-like leucin rich repeat" evidence="2">
    <location>
        <begin position="301"/>
        <end position="412"/>
    </location>
</feature>
<dbReference type="InterPro" id="IPR006553">
    <property type="entry name" value="Leu-rich_rpt_Cys-con_subtyp"/>
</dbReference>
<reference evidence="3 4" key="1">
    <citation type="submission" date="2016-03" db="EMBL/GenBank/DDBJ databases">
        <title>Whole genome sequencing of Grifola frondosa 9006-11.</title>
        <authorList>
            <person name="Min B."/>
            <person name="Park H."/>
            <person name="Kim J.-G."/>
            <person name="Cho H."/>
            <person name="Oh Y.-L."/>
            <person name="Kong W.-S."/>
            <person name="Choi I.-G."/>
        </authorList>
    </citation>
    <scope>NUCLEOTIDE SEQUENCE [LARGE SCALE GENOMIC DNA]</scope>
    <source>
        <strain evidence="3 4">9006-11</strain>
    </source>
</reference>
<keyword evidence="4" id="KW-1185">Reference proteome</keyword>
<feature type="region of interest" description="Disordered" evidence="1">
    <location>
        <begin position="816"/>
        <end position="843"/>
    </location>
</feature>
<protein>
    <submittedName>
        <fullName evidence="3">SCF E3 ubiquitin ligase complex F-box protein grrA</fullName>
    </submittedName>
</protein>
<feature type="region of interest" description="Disordered" evidence="1">
    <location>
        <begin position="470"/>
        <end position="515"/>
    </location>
</feature>
<dbReference type="InterPro" id="IPR032675">
    <property type="entry name" value="LRR_dom_sf"/>
</dbReference>
<dbReference type="EMBL" id="LUGG01000003">
    <property type="protein sequence ID" value="OBZ76747.1"/>
    <property type="molecule type" value="Genomic_DNA"/>
</dbReference>
<dbReference type="GO" id="GO:0031146">
    <property type="term" value="P:SCF-dependent proteasomal ubiquitin-dependent protein catabolic process"/>
    <property type="evidence" value="ECO:0007669"/>
    <property type="project" value="TreeGrafter"/>
</dbReference>
<feature type="region of interest" description="Disordered" evidence="1">
    <location>
        <begin position="580"/>
        <end position="628"/>
    </location>
</feature>
<organism evidence="3 4">
    <name type="scientific">Grifola frondosa</name>
    <name type="common">Maitake</name>
    <name type="synonym">Polyporus frondosus</name>
    <dbReference type="NCBI Taxonomy" id="5627"/>
    <lineage>
        <taxon>Eukaryota</taxon>
        <taxon>Fungi</taxon>
        <taxon>Dikarya</taxon>
        <taxon>Basidiomycota</taxon>
        <taxon>Agaricomycotina</taxon>
        <taxon>Agaricomycetes</taxon>
        <taxon>Polyporales</taxon>
        <taxon>Grifolaceae</taxon>
        <taxon>Grifola</taxon>
    </lineage>
</organism>
<dbReference type="Proteomes" id="UP000092993">
    <property type="component" value="Unassembled WGS sequence"/>
</dbReference>
<dbReference type="SUPFAM" id="SSF52047">
    <property type="entry name" value="RNI-like"/>
    <property type="match status" value="2"/>
</dbReference>
<dbReference type="Gene3D" id="3.80.10.10">
    <property type="entry name" value="Ribonuclease Inhibitor"/>
    <property type="match status" value="3"/>
</dbReference>
<dbReference type="Pfam" id="PF25372">
    <property type="entry name" value="DUF7885"/>
    <property type="match status" value="2"/>
</dbReference>
<feature type="domain" description="F-box/LRR-repeat protein 15-like leucin rich repeat" evidence="2">
    <location>
        <begin position="52"/>
        <end position="206"/>
    </location>
</feature>
<accession>A0A1C7MJD7</accession>
<dbReference type="GO" id="GO:0016874">
    <property type="term" value="F:ligase activity"/>
    <property type="evidence" value="ECO:0007669"/>
    <property type="project" value="UniProtKB-KW"/>
</dbReference>
<gene>
    <name evidence="3" type="primary">grrA_1</name>
    <name evidence="3" type="ORF">A0H81_03697</name>
</gene>
<dbReference type="OMA" id="CRAWCEC"/>
<dbReference type="STRING" id="5627.A0A1C7MJD7"/>
<dbReference type="GO" id="GO:0019005">
    <property type="term" value="C:SCF ubiquitin ligase complex"/>
    <property type="evidence" value="ECO:0007669"/>
    <property type="project" value="TreeGrafter"/>
</dbReference>
<evidence type="ECO:0000256" key="1">
    <source>
        <dbReference type="SAM" id="MobiDB-lite"/>
    </source>
</evidence>
<feature type="compositionally biased region" description="Acidic residues" evidence="1">
    <location>
        <begin position="491"/>
        <end position="506"/>
    </location>
</feature>
<dbReference type="PANTHER" id="PTHR13318">
    <property type="entry name" value="PARTNER OF PAIRED, ISOFORM B-RELATED"/>
    <property type="match status" value="1"/>
</dbReference>
<dbReference type="InterPro" id="IPR057207">
    <property type="entry name" value="FBXL15_LRR"/>
</dbReference>
<keyword evidence="3" id="KW-0436">Ligase</keyword>
<dbReference type="SMART" id="SM00367">
    <property type="entry name" value="LRR_CC"/>
    <property type="match status" value="10"/>
</dbReference>
<dbReference type="AlphaFoldDB" id="A0A1C7MJD7"/>
<sequence>MLCRAPLVPAEFLQTTHLRQDDVCALREDQTFLYAHFIRRLNFLCLGSELSDSLFARLAHCVRLERLTLINCKSISDEGLMRVLPNCPSLVALDLTGVSEVTDNSIVALAASTKRLQGINLTGCRQVTDKGVLALAANCSLLRRVKLSNVDEITDESICALADACPLLLEIDLNNCKNITDAAVRELWTHSTQMREMRLSHCGELTDAAFPAPPRRDVVIPPGPNPFPSYNNFIQDQFPPLRLTHTFDHLRMLDLTACSALTDEAIEGIISVAPKIRNLVLAKCSQLTDVAVESICKLGRHLHYLHLGHAGSITDRSINSLVRSCTRLRYIDLANCLQLTDMSVFELSTLQKLRRIGLVRVNNLTDQAIQALSERQATLERIHLSYCDQISVMAIHFLLQKLPKLTHLSLTGIPSFRRQELQQFCRSPPPDFNSSQRAAFCVYSGKGVAELRDFLAELFTTITEDLAASNDTDYDEDFDEGYQSRQPDDFDRMDEGDDGDDDDDEATGAFGSQPNIVITHGSYRHTARTPHTVDLYSEPETYRSSYPPVVATELMMTRDRGNHPTPRSSVANTSSWLSGHSAATASAGPSRGVRGFGQQPIVETSTSPAPSDVASNRSTGTNQSSGTAFFRSYTDSNVLPRHGVMTPDLVFAEIGHGRGAGPGPSTVLMQNYGRRMGDGAPGTSYGGLSAYPSTNPSGPSSFGIAAPDVPYSVAHPFRVREFDAGHDRINDRGAILLDTSNSYQRNVGHPEMSGGWAAVHEESSSRSMSSSPTTRELHDSVQSALGTPMLVDSDPRERSVKRSIRNTLTAAESFLFGGRGASGSTQEGVAGLTNSRDVDMHGH</sequence>
<feature type="region of interest" description="Disordered" evidence="1">
    <location>
        <begin position="748"/>
        <end position="799"/>
    </location>
</feature>
<name>A0A1C7MJD7_GRIFR</name>
<feature type="compositionally biased region" description="Polar residues" evidence="1">
    <location>
        <begin position="601"/>
        <end position="628"/>
    </location>
</feature>
<evidence type="ECO:0000259" key="2">
    <source>
        <dbReference type="Pfam" id="PF25372"/>
    </source>
</evidence>
<evidence type="ECO:0000313" key="4">
    <source>
        <dbReference type="Proteomes" id="UP000092993"/>
    </source>
</evidence>
<evidence type="ECO:0000313" key="3">
    <source>
        <dbReference type="EMBL" id="OBZ76747.1"/>
    </source>
</evidence>
<comment type="caution">
    <text evidence="3">The sequence shown here is derived from an EMBL/GenBank/DDBJ whole genome shotgun (WGS) entry which is preliminary data.</text>
</comment>
<proteinExistence type="predicted"/>